<comment type="similarity">
    <text evidence="2">Belongs to the major facilitator superfamily. TCR/Tet family.</text>
</comment>
<feature type="transmembrane region" description="Helical" evidence="7">
    <location>
        <begin position="51"/>
        <end position="70"/>
    </location>
</feature>
<feature type="transmembrane region" description="Helical" evidence="7">
    <location>
        <begin position="296"/>
        <end position="321"/>
    </location>
</feature>
<dbReference type="InterPro" id="IPR011701">
    <property type="entry name" value="MFS"/>
</dbReference>
<feature type="transmembrane region" description="Helical" evidence="7">
    <location>
        <begin position="256"/>
        <end position="275"/>
    </location>
</feature>
<feature type="transmembrane region" description="Helical" evidence="7">
    <location>
        <begin position="490"/>
        <end position="515"/>
    </location>
</feature>
<keyword evidence="9" id="KW-1185">Reference proteome</keyword>
<evidence type="ECO:0000256" key="4">
    <source>
        <dbReference type="ARBA" id="ARBA00022692"/>
    </source>
</evidence>
<dbReference type="Pfam" id="PF07690">
    <property type="entry name" value="MFS_1"/>
    <property type="match status" value="1"/>
</dbReference>
<reference evidence="8" key="1">
    <citation type="journal article" date="2023" name="Mol. Phylogenet. Evol.">
        <title>Genome-scale phylogeny and comparative genomics of the fungal order Sordariales.</title>
        <authorList>
            <person name="Hensen N."/>
            <person name="Bonometti L."/>
            <person name="Westerberg I."/>
            <person name="Brannstrom I.O."/>
            <person name="Guillou S."/>
            <person name="Cros-Aarteil S."/>
            <person name="Calhoun S."/>
            <person name="Haridas S."/>
            <person name="Kuo A."/>
            <person name="Mondo S."/>
            <person name="Pangilinan J."/>
            <person name="Riley R."/>
            <person name="LaButti K."/>
            <person name="Andreopoulos B."/>
            <person name="Lipzen A."/>
            <person name="Chen C."/>
            <person name="Yan M."/>
            <person name="Daum C."/>
            <person name="Ng V."/>
            <person name="Clum A."/>
            <person name="Steindorff A."/>
            <person name="Ohm R.A."/>
            <person name="Martin F."/>
            <person name="Silar P."/>
            <person name="Natvig D.O."/>
            <person name="Lalanne C."/>
            <person name="Gautier V."/>
            <person name="Ament-Velasquez S.L."/>
            <person name="Kruys A."/>
            <person name="Hutchinson M.I."/>
            <person name="Powell A.J."/>
            <person name="Barry K."/>
            <person name="Miller A.N."/>
            <person name="Grigoriev I.V."/>
            <person name="Debuchy R."/>
            <person name="Gladieux P."/>
            <person name="Hiltunen Thoren M."/>
            <person name="Johannesson H."/>
        </authorList>
    </citation>
    <scope>NUCLEOTIDE SEQUENCE</scope>
    <source>
        <strain evidence="8">CBS 532.94</strain>
    </source>
</reference>
<reference evidence="8" key="2">
    <citation type="submission" date="2023-05" db="EMBL/GenBank/DDBJ databases">
        <authorList>
            <consortium name="Lawrence Berkeley National Laboratory"/>
            <person name="Steindorff A."/>
            <person name="Hensen N."/>
            <person name="Bonometti L."/>
            <person name="Westerberg I."/>
            <person name="Brannstrom I.O."/>
            <person name="Guillou S."/>
            <person name="Cros-Aarteil S."/>
            <person name="Calhoun S."/>
            <person name="Haridas S."/>
            <person name="Kuo A."/>
            <person name="Mondo S."/>
            <person name="Pangilinan J."/>
            <person name="Riley R."/>
            <person name="Labutti K."/>
            <person name="Andreopoulos B."/>
            <person name="Lipzen A."/>
            <person name="Chen C."/>
            <person name="Yanf M."/>
            <person name="Daum C."/>
            <person name="Ng V."/>
            <person name="Clum A."/>
            <person name="Ohm R."/>
            <person name="Martin F."/>
            <person name="Silar P."/>
            <person name="Natvig D."/>
            <person name="Lalanne C."/>
            <person name="Gautier V."/>
            <person name="Ament-Velasquez S.L."/>
            <person name="Kruys A."/>
            <person name="Hutchinson M.I."/>
            <person name="Powell A.J."/>
            <person name="Barry K."/>
            <person name="Miller A.N."/>
            <person name="Grigoriev I.V."/>
            <person name="Debuchy R."/>
            <person name="Gladieux P."/>
            <person name="Thoren M.H."/>
            <person name="Johannesson H."/>
        </authorList>
    </citation>
    <scope>NUCLEOTIDE SEQUENCE</scope>
    <source>
        <strain evidence="8">CBS 532.94</strain>
    </source>
</reference>
<evidence type="ECO:0000256" key="6">
    <source>
        <dbReference type="ARBA" id="ARBA00023136"/>
    </source>
</evidence>
<gene>
    <name evidence="8" type="ORF">C8A03DRAFT_45982</name>
</gene>
<feature type="transmembrane region" description="Helical" evidence="7">
    <location>
        <begin position="184"/>
        <end position="204"/>
    </location>
</feature>
<name>A0AAN7C7R5_9PEZI</name>
<feature type="transmembrane region" description="Helical" evidence="7">
    <location>
        <begin position="428"/>
        <end position="447"/>
    </location>
</feature>
<dbReference type="GO" id="GO:0005886">
    <property type="term" value="C:plasma membrane"/>
    <property type="evidence" value="ECO:0007669"/>
    <property type="project" value="TreeGrafter"/>
</dbReference>
<feature type="transmembrane region" description="Helical" evidence="7">
    <location>
        <begin position="121"/>
        <end position="140"/>
    </location>
</feature>
<dbReference type="SUPFAM" id="SSF103473">
    <property type="entry name" value="MFS general substrate transporter"/>
    <property type="match status" value="2"/>
</dbReference>
<dbReference type="PANTHER" id="PTHR23501:SF12">
    <property type="entry name" value="MAJOR FACILITATOR SUPERFAMILY (MFS) PROFILE DOMAIN-CONTAINING PROTEIN-RELATED"/>
    <property type="match status" value="1"/>
</dbReference>
<feature type="transmembrane region" description="Helical" evidence="7">
    <location>
        <begin position="393"/>
        <end position="416"/>
    </location>
</feature>
<sequence length="532" mass="57550">MAAAIFSVTISKENAKYDQQGSGSSSQHKETQQKDTALIGTGWEVRSIHGWRWALAVSAILCSTFLFALDTTVVANIQPSIVETYGEINKLPWLAAAFVLPGASLQLPWSRAYLLANIKWLYIAHVVLFEVGSAIAGAAPTWTPSSLKERPLYISLITPVWGLGTVLGPIVGGAFADSSATWRWGFYINLIIFAVSAPIMVFLLPSIDLAQGLPAGARARRFDWLGVIVFSGWCVSFAMAINFGGTVYSWQSADEIVLWVFAGVLIIAFVLTQKFHRFIAAENRLYPTKLLRNWRYIILQYCVFAAAGVTYIPIFNIPLFFQFTQGDSSLDAAVRLLPFVFMVVFFSLASGVFMSRVGYISPWFFFGSVLGLVGSILLYTVTPETSQARIYGYSVLVGIGGGCYLMSAFGAAPAVVEQNEVLDATGALSLAQGLGLVFFTSLFGSIFQNLGMRYIEPLVPPELLQEARDLLAGSKSDLFSSLSPEVREQVIAAIISALGKAYLASVAAAGVSLILSPFLGLKKIPLGTVVVG</sequence>
<evidence type="ECO:0000256" key="3">
    <source>
        <dbReference type="ARBA" id="ARBA00022448"/>
    </source>
</evidence>
<dbReference type="AlphaFoldDB" id="A0AAN7C7R5"/>
<evidence type="ECO:0000256" key="7">
    <source>
        <dbReference type="SAM" id="Phobius"/>
    </source>
</evidence>
<dbReference type="EMBL" id="MU860225">
    <property type="protein sequence ID" value="KAK4235958.1"/>
    <property type="molecule type" value="Genomic_DNA"/>
</dbReference>
<dbReference type="GO" id="GO:0022857">
    <property type="term" value="F:transmembrane transporter activity"/>
    <property type="evidence" value="ECO:0007669"/>
    <property type="project" value="InterPro"/>
</dbReference>
<keyword evidence="4 7" id="KW-0812">Transmembrane</keyword>
<keyword evidence="6 7" id="KW-0472">Membrane</keyword>
<keyword evidence="3" id="KW-0813">Transport</keyword>
<comment type="subcellular location">
    <subcellularLocation>
        <location evidence="1">Membrane</location>
        <topology evidence="1">Multi-pass membrane protein</topology>
    </subcellularLocation>
</comment>
<evidence type="ECO:0000313" key="8">
    <source>
        <dbReference type="EMBL" id="KAK4235958.1"/>
    </source>
</evidence>
<comment type="caution">
    <text evidence="8">The sequence shown here is derived from an EMBL/GenBank/DDBJ whole genome shotgun (WGS) entry which is preliminary data.</text>
</comment>
<evidence type="ECO:0000256" key="5">
    <source>
        <dbReference type="ARBA" id="ARBA00022989"/>
    </source>
</evidence>
<feature type="transmembrane region" description="Helical" evidence="7">
    <location>
        <begin position="224"/>
        <end position="244"/>
    </location>
</feature>
<dbReference type="Gene3D" id="1.20.1250.20">
    <property type="entry name" value="MFS general substrate transporter like domains"/>
    <property type="match status" value="2"/>
</dbReference>
<dbReference type="InterPro" id="IPR036259">
    <property type="entry name" value="MFS_trans_sf"/>
</dbReference>
<dbReference type="Proteomes" id="UP001303760">
    <property type="component" value="Unassembled WGS sequence"/>
</dbReference>
<keyword evidence="5 7" id="KW-1133">Transmembrane helix</keyword>
<feature type="transmembrane region" description="Helical" evidence="7">
    <location>
        <begin position="360"/>
        <end position="381"/>
    </location>
</feature>
<evidence type="ECO:0000313" key="9">
    <source>
        <dbReference type="Proteomes" id="UP001303760"/>
    </source>
</evidence>
<accession>A0AAN7C7R5</accession>
<organism evidence="8 9">
    <name type="scientific">Achaetomium macrosporum</name>
    <dbReference type="NCBI Taxonomy" id="79813"/>
    <lineage>
        <taxon>Eukaryota</taxon>
        <taxon>Fungi</taxon>
        <taxon>Dikarya</taxon>
        <taxon>Ascomycota</taxon>
        <taxon>Pezizomycotina</taxon>
        <taxon>Sordariomycetes</taxon>
        <taxon>Sordariomycetidae</taxon>
        <taxon>Sordariales</taxon>
        <taxon>Chaetomiaceae</taxon>
        <taxon>Achaetomium</taxon>
    </lineage>
</organism>
<feature type="transmembrane region" description="Helical" evidence="7">
    <location>
        <begin position="152"/>
        <end position="172"/>
    </location>
</feature>
<feature type="transmembrane region" description="Helical" evidence="7">
    <location>
        <begin position="333"/>
        <end position="353"/>
    </location>
</feature>
<protein>
    <submittedName>
        <fullName evidence="8">Mfs drug efflux transporter</fullName>
    </submittedName>
</protein>
<evidence type="ECO:0000256" key="2">
    <source>
        <dbReference type="ARBA" id="ARBA00007520"/>
    </source>
</evidence>
<feature type="transmembrane region" description="Helical" evidence="7">
    <location>
        <begin position="91"/>
        <end position="109"/>
    </location>
</feature>
<proteinExistence type="inferred from homology"/>
<evidence type="ECO:0000256" key="1">
    <source>
        <dbReference type="ARBA" id="ARBA00004141"/>
    </source>
</evidence>
<dbReference type="PANTHER" id="PTHR23501">
    <property type="entry name" value="MAJOR FACILITATOR SUPERFAMILY"/>
    <property type="match status" value="1"/>
</dbReference>